<keyword evidence="2" id="KW-1185">Reference proteome</keyword>
<protein>
    <submittedName>
        <fullName evidence="1">Uncharacterized protein</fullName>
    </submittedName>
</protein>
<organism evidence="1 2">
    <name type="scientific">Caryophanon tenue</name>
    <dbReference type="NCBI Taxonomy" id="33978"/>
    <lineage>
        <taxon>Bacteria</taxon>
        <taxon>Bacillati</taxon>
        <taxon>Bacillota</taxon>
        <taxon>Bacilli</taxon>
        <taxon>Bacillales</taxon>
        <taxon>Caryophanaceae</taxon>
        <taxon>Caryophanon</taxon>
    </lineage>
</organism>
<name>A0A1C0YC20_9BACL</name>
<dbReference type="Proteomes" id="UP000093199">
    <property type="component" value="Unassembled WGS sequence"/>
</dbReference>
<reference evidence="1 2" key="1">
    <citation type="submission" date="2016-07" db="EMBL/GenBank/DDBJ databases">
        <title>Caryophanon tenue genome sequencing.</title>
        <authorList>
            <person name="Verma A."/>
            <person name="Pal Y."/>
            <person name="Krishnamurthi S."/>
        </authorList>
    </citation>
    <scope>NUCLEOTIDE SEQUENCE [LARGE SCALE GENOMIC DNA]</scope>
    <source>
        <strain evidence="1 2">DSM 14152</strain>
    </source>
</reference>
<sequence length="565" mass="66033">MDYQSFPERMIIRQQVLPVIIVDEVSTVLQTNGQFQPLLEQWLIEVQLYMKNPTYVLSESLQALCQFFTESLYPNQPLTKLMIRMAAHNYIDSLLAELEPFTMPLLQQPAEHMQLESFEDVIEQDYIYGSMNSDYQLMRDLVTQKKQFVETSEGVLEATIEDNKGNVRGKAEVRPTEMEVMPNEKQKIWLSLVESTISSLDEWTADLFDLISYLWIIQPKDDDGYIKFHSDQALKLRFADAMKEEFYIREKERFSIMRRVAALSSIWVSMRGDSVTVIDAEKISDEQEYDFTTFSRMFEIGTLDMAYDKRTKEAKGIYSLQIRPSALLSQYLNNEQQAFGALDLKVFQYSHFTHREHKRLTRYLNYHWKIRTMKRSISQPYRVQTLLDVIDFPASYNGIQIRDRLETVLDDLQNDGIVKVWHYTTPIDEDKVGKRFWVQKYWSRLSIVIVPPDDILHEHSKKVSIETLAFIAPSNATDDLIEEATFTEVQEQLTLDVEVEEPVEISPELVASLIEKHALTIRKAAGEIGMAHSSLLRYLNKQNKRANKKNQQKLEEWVACKQRQP</sequence>
<dbReference type="OrthoDB" id="2455104at2"/>
<comment type="caution">
    <text evidence="1">The sequence shown here is derived from an EMBL/GenBank/DDBJ whole genome shotgun (WGS) entry which is preliminary data.</text>
</comment>
<gene>
    <name evidence="1" type="ORF">A6M13_03940</name>
</gene>
<evidence type="ECO:0000313" key="1">
    <source>
        <dbReference type="EMBL" id="OCS84738.1"/>
    </source>
</evidence>
<evidence type="ECO:0000313" key="2">
    <source>
        <dbReference type="Proteomes" id="UP000093199"/>
    </source>
</evidence>
<dbReference type="RefSeq" id="WP_066546105.1">
    <property type="nucleotide sequence ID" value="NZ_MASJ01000023.1"/>
</dbReference>
<dbReference type="AlphaFoldDB" id="A0A1C0YC20"/>
<dbReference type="STRING" id="33978.A6M13_03940"/>
<proteinExistence type="predicted"/>
<dbReference type="EMBL" id="MASJ01000023">
    <property type="protein sequence ID" value="OCS84738.1"/>
    <property type="molecule type" value="Genomic_DNA"/>
</dbReference>
<accession>A0A1C0YC20</accession>